<feature type="region of interest" description="Disordered" evidence="1">
    <location>
        <begin position="126"/>
        <end position="213"/>
    </location>
</feature>
<feature type="compositionally biased region" description="Low complexity" evidence="1">
    <location>
        <begin position="196"/>
        <end position="213"/>
    </location>
</feature>
<dbReference type="AlphaFoldDB" id="A0A4D8PK46"/>
<dbReference type="EMBL" id="CP032321">
    <property type="protein sequence ID" value="QCN95855.1"/>
    <property type="molecule type" value="Genomic_DNA"/>
</dbReference>
<evidence type="ECO:0000313" key="2">
    <source>
        <dbReference type="EMBL" id="QCN95855.1"/>
    </source>
</evidence>
<dbReference type="RefSeq" id="WP_137115575.1">
    <property type="nucleotide sequence ID" value="NZ_CP032321.1"/>
</dbReference>
<organism evidence="2 3">
    <name type="scientific">Azospirillum argentinense</name>
    <dbReference type="NCBI Taxonomy" id="2970906"/>
    <lineage>
        <taxon>Bacteria</taxon>
        <taxon>Pseudomonadati</taxon>
        <taxon>Pseudomonadota</taxon>
        <taxon>Alphaproteobacteria</taxon>
        <taxon>Rhodospirillales</taxon>
        <taxon>Azospirillaceae</taxon>
        <taxon>Azospirillum</taxon>
    </lineage>
</organism>
<reference evidence="2 3" key="1">
    <citation type="submission" date="2018-09" db="EMBL/GenBank/DDBJ databases">
        <title>Whole genome based analysis of evolution and adaptive divergence in Indian and Brazilian strains of Azospirillum brasilense.</title>
        <authorList>
            <person name="Singh C."/>
            <person name="Tripathi A.K."/>
        </authorList>
    </citation>
    <scope>NUCLEOTIDE SEQUENCE [LARGE SCALE GENOMIC DNA]</scope>
    <source>
        <strain evidence="2 3">MTCC4035</strain>
    </source>
</reference>
<dbReference type="Proteomes" id="UP000298595">
    <property type="component" value="Chromosome"/>
</dbReference>
<gene>
    <name evidence="2" type="ORF">D3093_11610</name>
</gene>
<feature type="compositionally biased region" description="Basic and acidic residues" evidence="1">
    <location>
        <begin position="129"/>
        <end position="155"/>
    </location>
</feature>
<sequence>MMQFRERRRVIQVIRTVYDPDLKRGRSELVGKIDKAAPVVTDRLQKSCTPEELSEILTYLDDRHNRLRNEAVRAGAETLPAQMREAAEYFRTHRDDDARAFATEIRLAWEDLKTALREAGFSKSKVLKKAVDRDKAPEKDPEKKAPENKAMEKAEAPAPSVSLTVDGAAEPAAAPSPAAPVRKPRTRKARTAPAVAADGTSSDPGSAGSSPAA</sequence>
<evidence type="ECO:0000313" key="3">
    <source>
        <dbReference type="Proteomes" id="UP000298595"/>
    </source>
</evidence>
<proteinExistence type="predicted"/>
<evidence type="ECO:0000256" key="1">
    <source>
        <dbReference type="SAM" id="MobiDB-lite"/>
    </source>
</evidence>
<protein>
    <submittedName>
        <fullName evidence="2">Uncharacterized protein</fullName>
    </submittedName>
</protein>
<feature type="compositionally biased region" description="Low complexity" evidence="1">
    <location>
        <begin position="168"/>
        <end position="180"/>
    </location>
</feature>
<accession>A0A4D8PK46</accession>
<dbReference type="KEGG" id="aare:D3093_11610"/>
<name>A0A4D8PK46_9PROT</name>